<dbReference type="Pfam" id="PF02958">
    <property type="entry name" value="EcKL"/>
    <property type="match status" value="1"/>
</dbReference>
<feature type="domain" description="CHK kinase-like" evidence="1">
    <location>
        <begin position="119"/>
        <end position="333"/>
    </location>
</feature>
<dbReference type="SUPFAM" id="SSF56112">
    <property type="entry name" value="Protein kinase-like (PK-like)"/>
    <property type="match status" value="1"/>
</dbReference>
<keyword evidence="3" id="KW-1185">Reference proteome</keyword>
<gene>
    <name evidence="2" type="ORF">NAEGRDRAFT_66632</name>
</gene>
<dbReference type="SMART" id="SM00587">
    <property type="entry name" value="CHK"/>
    <property type="match status" value="1"/>
</dbReference>
<sequence>MQNNQSLKDCSIDIFSFNDKLSGGYLGTILMDRNHDLLLKIVPSYENDHFRNDALINSMLQQVKIHERECYFYSTLLPLLKEHNLLVSDIIFPTVKNSHVECNNHECNQSMFPIGGGFILMENLLKNRARSELGMESNLLVVRGLRRDFFCYSLEALARFHSCSFHPTIRNLIDQSQSNPNHLLNAEMFEKTLNIIFSKADCQLVNFIKDKKNIVENSVIFKRAGFDLNHYCNLINKIMDENWLPNDSILSRIIAHGDIWMNNFIFMKESDCEETNIAMIDFQWMHVGSCIQDLSYYIYSSSDLATYLKLDKHEKESFLHAHYYSILKERYELFNKTESFIDFQTFMQEFNKEKGRGIFQFILSFEILIGAAGENQNLILEIIERTLLVLLDYDVSLP</sequence>
<accession>D2VCN1</accession>
<dbReference type="AlphaFoldDB" id="D2VCN1"/>
<dbReference type="EMBL" id="GG738863">
    <property type="protein sequence ID" value="EFC45449.1"/>
    <property type="molecule type" value="Genomic_DNA"/>
</dbReference>
<dbReference type="PANTHER" id="PTHR11012:SF30">
    <property type="entry name" value="PROTEIN KINASE-LIKE DOMAIN-CONTAINING"/>
    <property type="match status" value="1"/>
</dbReference>
<organism evidence="3">
    <name type="scientific">Naegleria gruberi</name>
    <name type="common">Amoeba</name>
    <dbReference type="NCBI Taxonomy" id="5762"/>
    <lineage>
        <taxon>Eukaryota</taxon>
        <taxon>Discoba</taxon>
        <taxon>Heterolobosea</taxon>
        <taxon>Tetramitia</taxon>
        <taxon>Eutetramitia</taxon>
        <taxon>Vahlkampfiidae</taxon>
        <taxon>Naegleria</taxon>
    </lineage>
</organism>
<name>D2VCN1_NAEGR</name>
<dbReference type="InParanoid" id="D2VCN1"/>
<evidence type="ECO:0000313" key="2">
    <source>
        <dbReference type="EMBL" id="EFC45449.1"/>
    </source>
</evidence>
<dbReference type="VEuPathDB" id="AmoebaDB:NAEGRDRAFT_66632"/>
<dbReference type="InterPro" id="IPR004119">
    <property type="entry name" value="EcKL"/>
</dbReference>
<dbReference type="OrthoDB" id="7634340at2759"/>
<reference evidence="2 3" key="1">
    <citation type="journal article" date="2010" name="Cell">
        <title>The genome of Naegleria gruberi illuminates early eukaryotic versatility.</title>
        <authorList>
            <person name="Fritz-Laylin L.K."/>
            <person name="Prochnik S.E."/>
            <person name="Ginger M.L."/>
            <person name="Dacks J.B."/>
            <person name="Carpenter M.L."/>
            <person name="Field M.C."/>
            <person name="Kuo A."/>
            <person name="Paredez A."/>
            <person name="Chapman J."/>
            <person name="Pham J."/>
            <person name="Shu S."/>
            <person name="Neupane R."/>
            <person name="Cipriano M."/>
            <person name="Mancuso J."/>
            <person name="Tu H."/>
            <person name="Salamov A."/>
            <person name="Lindquist E."/>
            <person name="Shapiro H."/>
            <person name="Lucas S."/>
            <person name="Grigoriev I.V."/>
            <person name="Cande W.Z."/>
            <person name="Fulton C."/>
            <person name="Rokhsar D.S."/>
            <person name="Dawson S.C."/>
        </authorList>
    </citation>
    <scope>NUCLEOTIDE SEQUENCE [LARGE SCALE GENOMIC DNA]</scope>
    <source>
        <strain evidence="2 3">NEG-M</strain>
    </source>
</reference>
<dbReference type="InterPro" id="IPR015897">
    <property type="entry name" value="CHK_kinase-like"/>
</dbReference>
<evidence type="ECO:0000313" key="3">
    <source>
        <dbReference type="Proteomes" id="UP000006671"/>
    </source>
</evidence>
<proteinExistence type="predicted"/>
<dbReference type="RefSeq" id="XP_002678193.1">
    <property type="nucleotide sequence ID" value="XM_002678147.1"/>
</dbReference>
<dbReference type="Gene3D" id="3.90.1200.10">
    <property type="match status" value="1"/>
</dbReference>
<dbReference type="InterPro" id="IPR011009">
    <property type="entry name" value="Kinase-like_dom_sf"/>
</dbReference>
<dbReference type="PANTHER" id="PTHR11012">
    <property type="entry name" value="PROTEIN KINASE-LIKE DOMAIN-CONTAINING"/>
    <property type="match status" value="1"/>
</dbReference>
<dbReference type="GeneID" id="8850448"/>
<dbReference type="Proteomes" id="UP000006671">
    <property type="component" value="Unassembled WGS sequence"/>
</dbReference>
<protein>
    <submittedName>
        <fullName evidence="2">Predicted protein</fullName>
    </submittedName>
</protein>
<dbReference type="KEGG" id="ngr:NAEGRDRAFT_66632"/>
<evidence type="ECO:0000259" key="1">
    <source>
        <dbReference type="SMART" id="SM00587"/>
    </source>
</evidence>